<reference evidence="1 2" key="1">
    <citation type="journal article" date="2019" name="Commun. Biol.">
        <title>The bagworm genome reveals a unique fibroin gene that provides high tensile strength.</title>
        <authorList>
            <person name="Kono N."/>
            <person name="Nakamura H."/>
            <person name="Ohtoshi R."/>
            <person name="Tomita M."/>
            <person name="Numata K."/>
            <person name="Arakawa K."/>
        </authorList>
    </citation>
    <scope>NUCLEOTIDE SEQUENCE [LARGE SCALE GENOMIC DNA]</scope>
</reference>
<gene>
    <name evidence="1" type="ORF">EVAR_92549_1</name>
</gene>
<dbReference type="EMBL" id="BGZK01000023">
    <property type="protein sequence ID" value="GBP06551.1"/>
    <property type="molecule type" value="Genomic_DNA"/>
</dbReference>
<organism evidence="1 2">
    <name type="scientific">Eumeta variegata</name>
    <name type="common">Bagworm moth</name>
    <name type="synonym">Eumeta japonica</name>
    <dbReference type="NCBI Taxonomy" id="151549"/>
    <lineage>
        <taxon>Eukaryota</taxon>
        <taxon>Metazoa</taxon>
        <taxon>Ecdysozoa</taxon>
        <taxon>Arthropoda</taxon>
        <taxon>Hexapoda</taxon>
        <taxon>Insecta</taxon>
        <taxon>Pterygota</taxon>
        <taxon>Neoptera</taxon>
        <taxon>Endopterygota</taxon>
        <taxon>Lepidoptera</taxon>
        <taxon>Glossata</taxon>
        <taxon>Ditrysia</taxon>
        <taxon>Tineoidea</taxon>
        <taxon>Psychidae</taxon>
        <taxon>Oiketicinae</taxon>
        <taxon>Eumeta</taxon>
    </lineage>
</organism>
<keyword evidence="2" id="KW-1185">Reference proteome</keyword>
<comment type="caution">
    <text evidence="1">The sequence shown here is derived from an EMBL/GenBank/DDBJ whole genome shotgun (WGS) entry which is preliminary data.</text>
</comment>
<dbReference type="AlphaFoldDB" id="A0A4C1SZW2"/>
<name>A0A4C1SZW2_EUMVA</name>
<evidence type="ECO:0000313" key="2">
    <source>
        <dbReference type="Proteomes" id="UP000299102"/>
    </source>
</evidence>
<sequence length="108" mass="12254">MGKRACGPPGSEHPEESLARCRPFRKECAIFLKTPLVSTSITAFTYSSQYLKYAPEKYQLRILRTAELTGAPNSRQIKPLGRISDSTHARRPQLALDKRESNVMLYQQ</sequence>
<proteinExistence type="predicted"/>
<protein>
    <submittedName>
        <fullName evidence="1">Uncharacterized protein</fullName>
    </submittedName>
</protein>
<evidence type="ECO:0000313" key="1">
    <source>
        <dbReference type="EMBL" id="GBP06551.1"/>
    </source>
</evidence>
<accession>A0A4C1SZW2</accession>
<dbReference type="Proteomes" id="UP000299102">
    <property type="component" value="Unassembled WGS sequence"/>
</dbReference>